<gene>
    <name evidence="2" type="ORF">WJX84_007620</name>
</gene>
<sequence length="499" mass="52981">MSTSDGEEGAGYNRRKLETSLQLQHDAEDILERGENNILGFSMLLRSYFSFPMGWSADRDLLTTAEQRAFVEIAPSTSDSASRRQRKQRLRACIWDGANSRTSWLWLACGPAKPKALGVNQLKAKDLVIIAGIALLQKAGDDNAGAQGLSNTLIQALQVATAAGEPAWGAIYSDFQSMVDVRPHNAWGYFRMGYATLGRDKNLMATINLSLNWAGAWVVGGPPQASPGRNVTTEEERQQQPHLQQADPSSESESDVGDNKVPGFLDGWPQLSSSPPKEPSRLQGGRDPADYPMLHQPGPSQAASLPLPCSGTTIQAAATHAQHPTSSTPPKTESLGPPSPIKAPTGNGQGQADDLKGTIEASTQMPQEPEGDTGGGRLFGTPDRSQRGTWGVHPMQRRGPMVGSGSSPGAFGTVIAELQERLSQGHTSGTEAMRERDPRAESRGSPGGLRSPPPAVMGARARSATRNMQQALRACAGRASSPRPKAAMGPAPSSETSQA</sequence>
<feature type="region of interest" description="Disordered" evidence="1">
    <location>
        <begin position="224"/>
        <end position="499"/>
    </location>
</feature>
<evidence type="ECO:0000256" key="1">
    <source>
        <dbReference type="SAM" id="MobiDB-lite"/>
    </source>
</evidence>
<keyword evidence="3" id="KW-1185">Reference proteome</keyword>
<feature type="compositionally biased region" description="Basic and acidic residues" evidence="1">
    <location>
        <begin position="432"/>
        <end position="442"/>
    </location>
</feature>
<dbReference type="EMBL" id="JALJOV010001955">
    <property type="protein sequence ID" value="KAK9837387.1"/>
    <property type="molecule type" value="Genomic_DNA"/>
</dbReference>
<organism evidence="2 3">
    <name type="scientific">Apatococcus fuscideae</name>
    <dbReference type="NCBI Taxonomy" id="2026836"/>
    <lineage>
        <taxon>Eukaryota</taxon>
        <taxon>Viridiplantae</taxon>
        <taxon>Chlorophyta</taxon>
        <taxon>core chlorophytes</taxon>
        <taxon>Trebouxiophyceae</taxon>
        <taxon>Chlorellales</taxon>
        <taxon>Chlorellaceae</taxon>
        <taxon>Apatococcus</taxon>
    </lineage>
</organism>
<accession>A0AAW1RUD9</accession>
<protein>
    <submittedName>
        <fullName evidence="2">Uncharacterized protein</fullName>
    </submittedName>
</protein>
<evidence type="ECO:0000313" key="3">
    <source>
        <dbReference type="Proteomes" id="UP001485043"/>
    </source>
</evidence>
<comment type="caution">
    <text evidence="2">The sequence shown here is derived from an EMBL/GenBank/DDBJ whole genome shotgun (WGS) entry which is preliminary data.</text>
</comment>
<feature type="compositionally biased region" description="Polar residues" evidence="1">
    <location>
        <begin position="421"/>
        <end position="430"/>
    </location>
</feature>
<dbReference type="AlphaFoldDB" id="A0AAW1RUD9"/>
<name>A0AAW1RUD9_9CHLO</name>
<reference evidence="2 3" key="1">
    <citation type="journal article" date="2024" name="Nat. Commun.">
        <title>Phylogenomics reveals the evolutionary origins of lichenization in chlorophyte algae.</title>
        <authorList>
            <person name="Puginier C."/>
            <person name="Libourel C."/>
            <person name="Otte J."/>
            <person name="Skaloud P."/>
            <person name="Haon M."/>
            <person name="Grisel S."/>
            <person name="Petersen M."/>
            <person name="Berrin J.G."/>
            <person name="Delaux P.M."/>
            <person name="Dal Grande F."/>
            <person name="Keller J."/>
        </authorList>
    </citation>
    <scope>NUCLEOTIDE SEQUENCE [LARGE SCALE GENOMIC DNA]</scope>
    <source>
        <strain evidence="2 3">SAG 2523</strain>
    </source>
</reference>
<dbReference type="Proteomes" id="UP001485043">
    <property type="component" value="Unassembled WGS sequence"/>
</dbReference>
<evidence type="ECO:0000313" key="2">
    <source>
        <dbReference type="EMBL" id="KAK9837387.1"/>
    </source>
</evidence>
<feature type="compositionally biased region" description="Polar residues" evidence="1">
    <location>
        <begin position="240"/>
        <end position="249"/>
    </location>
</feature>
<feature type="compositionally biased region" description="Low complexity" evidence="1">
    <location>
        <begin position="312"/>
        <end position="328"/>
    </location>
</feature>
<proteinExistence type="predicted"/>